<dbReference type="PROSITE" id="PS50090">
    <property type="entry name" value="MYB_LIKE"/>
    <property type="match status" value="2"/>
</dbReference>
<keyword evidence="2" id="KW-0805">Transcription regulation</keyword>
<feature type="domain" description="HTH myb-type" evidence="8">
    <location>
        <begin position="9"/>
        <end position="61"/>
    </location>
</feature>
<keyword evidence="5" id="KW-0539">Nucleus</keyword>
<keyword evidence="3" id="KW-0238">DNA-binding</keyword>
<dbReference type="Gene3D" id="1.10.10.60">
    <property type="entry name" value="Homeodomain-like"/>
    <property type="match status" value="2"/>
</dbReference>
<dbReference type="InterPro" id="IPR017930">
    <property type="entry name" value="Myb_dom"/>
</dbReference>
<dbReference type="PROSITE" id="PS51294">
    <property type="entry name" value="HTH_MYB"/>
    <property type="match status" value="2"/>
</dbReference>
<evidence type="ECO:0000256" key="6">
    <source>
        <dbReference type="SAM" id="MobiDB-lite"/>
    </source>
</evidence>
<dbReference type="SMART" id="SM00717">
    <property type="entry name" value="SANT"/>
    <property type="match status" value="2"/>
</dbReference>
<feature type="domain" description="Myb-like" evidence="7">
    <location>
        <begin position="9"/>
        <end position="61"/>
    </location>
</feature>
<sequence>MGRAPCCSKLDLQRGAWTAREDRLLINYIQSNGEGRWRSLPQKAGLLRCGKSCRLRWMNYLRPDIKRGNITSDEDDLIIRLHSLLGNRWSLIAGRLPGRTDNEIKNYWNSHLSKRIKHTSTTKDKCLVSSSDQPTNKIKKGNNYQEPATPNGETNKKMNKIYIPKAVRVSSAVSFTRTKSFNSNMGSGSSNHLPWSWSDLEGEALPSINNYYKDDYVYGCVSSSQTYMPMTNDDKMLDGIFEEYERLLKKDNIAHLDSFIDSLLA</sequence>
<organism evidence="9">
    <name type="scientific">Jatropha curcas</name>
    <name type="common">Barbados nut</name>
    <dbReference type="NCBI Taxonomy" id="180498"/>
    <lineage>
        <taxon>Eukaryota</taxon>
        <taxon>Viridiplantae</taxon>
        <taxon>Streptophyta</taxon>
        <taxon>Embryophyta</taxon>
        <taxon>Tracheophyta</taxon>
        <taxon>Spermatophyta</taxon>
        <taxon>Magnoliopsida</taxon>
        <taxon>eudicotyledons</taxon>
        <taxon>Gunneridae</taxon>
        <taxon>Pentapetalae</taxon>
        <taxon>rosids</taxon>
        <taxon>fabids</taxon>
        <taxon>Malpighiales</taxon>
        <taxon>Euphorbiaceae</taxon>
        <taxon>Crotonoideae</taxon>
        <taxon>Jatropheae</taxon>
        <taxon>Jatropha</taxon>
    </lineage>
</organism>
<keyword evidence="4" id="KW-0804">Transcription</keyword>
<feature type="region of interest" description="Disordered" evidence="6">
    <location>
        <begin position="123"/>
        <end position="156"/>
    </location>
</feature>
<protein>
    <submittedName>
        <fullName evidence="9">MYB family protein</fullName>
    </submittedName>
</protein>
<comment type="subcellular location">
    <subcellularLocation>
        <location evidence="1">Nucleus</location>
    </subcellularLocation>
</comment>
<evidence type="ECO:0000256" key="5">
    <source>
        <dbReference type="ARBA" id="ARBA00023242"/>
    </source>
</evidence>
<dbReference type="Pfam" id="PF00249">
    <property type="entry name" value="Myb_DNA-binding"/>
    <property type="match status" value="2"/>
</dbReference>
<proteinExistence type="predicted"/>
<feature type="compositionally biased region" description="Polar residues" evidence="6">
    <location>
        <begin position="128"/>
        <end position="153"/>
    </location>
</feature>
<dbReference type="GO" id="GO:0005634">
    <property type="term" value="C:nucleus"/>
    <property type="evidence" value="ECO:0007669"/>
    <property type="project" value="UniProtKB-SubCell"/>
</dbReference>
<dbReference type="InterPro" id="IPR001005">
    <property type="entry name" value="SANT/Myb"/>
</dbReference>
<dbReference type="SUPFAM" id="SSF46689">
    <property type="entry name" value="Homeodomain-like"/>
    <property type="match status" value="1"/>
</dbReference>
<evidence type="ECO:0000259" key="7">
    <source>
        <dbReference type="PROSITE" id="PS50090"/>
    </source>
</evidence>
<dbReference type="PANTHER" id="PTHR47999">
    <property type="entry name" value="TRANSCRIPTION FACTOR MYB8-RELATED-RELATED"/>
    <property type="match status" value="1"/>
</dbReference>
<reference evidence="9" key="1">
    <citation type="submission" date="2014-06" db="EMBL/GenBank/DDBJ databases">
        <title>Genome-wide analysis of the MYB gene family in physic nut (Jatropha curcas L.).</title>
        <authorList>
            <person name="Zhou C."/>
            <person name="Wu P."/>
            <person name="Chen Y."/>
            <person name="Li M."/>
            <person name="Jiang H."/>
            <person name="Wu G."/>
        </authorList>
    </citation>
    <scope>NUCLEOTIDE SEQUENCE</scope>
</reference>
<evidence type="ECO:0000259" key="8">
    <source>
        <dbReference type="PROSITE" id="PS51294"/>
    </source>
</evidence>
<evidence type="ECO:0000256" key="4">
    <source>
        <dbReference type="ARBA" id="ARBA00023163"/>
    </source>
</evidence>
<dbReference type="EMBL" id="KM034702">
    <property type="protein sequence ID" value="AIT52282.1"/>
    <property type="molecule type" value="Genomic_DNA"/>
</dbReference>
<evidence type="ECO:0000313" key="9">
    <source>
        <dbReference type="EMBL" id="AIT52282.1"/>
    </source>
</evidence>
<evidence type="ECO:0000256" key="1">
    <source>
        <dbReference type="ARBA" id="ARBA00004123"/>
    </source>
</evidence>
<evidence type="ECO:0000256" key="3">
    <source>
        <dbReference type="ARBA" id="ARBA00023125"/>
    </source>
</evidence>
<dbReference type="FunFam" id="1.10.10.60:FF:000121">
    <property type="entry name" value="Myb transcription factor"/>
    <property type="match status" value="1"/>
</dbReference>
<accession>A0A097HUQ0</accession>
<dbReference type="AlphaFoldDB" id="A0A097HUQ0"/>
<dbReference type="CDD" id="cd00167">
    <property type="entry name" value="SANT"/>
    <property type="match status" value="2"/>
</dbReference>
<evidence type="ECO:0000256" key="2">
    <source>
        <dbReference type="ARBA" id="ARBA00023015"/>
    </source>
</evidence>
<dbReference type="InterPro" id="IPR015495">
    <property type="entry name" value="Myb_TF_plants"/>
</dbReference>
<feature type="domain" description="Myb-like" evidence="7">
    <location>
        <begin position="62"/>
        <end position="112"/>
    </location>
</feature>
<feature type="domain" description="HTH myb-type" evidence="8">
    <location>
        <begin position="62"/>
        <end position="116"/>
    </location>
</feature>
<name>A0A097HUQ0_JATCU</name>
<dbReference type="PANTHER" id="PTHR47999:SF9">
    <property type="entry name" value="TRANSCRIPTION REPRESSOR MYB5-LIKE"/>
    <property type="match status" value="1"/>
</dbReference>
<dbReference type="GO" id="GO:0003677">
    <property type="term" value="F:DNA binding"/>
    <property type="evidence" value="ECO:0007669"/>
    <property type="project" value="UniProtKB-KW"/>
</dbReference>
<dbReference type="InterPro" id="IPR009057">
    <property type="entry name" value="Homeodomain-like_sf"/>
</dbReference>